<comment type="caution">
    <text evidence="1">The sequence shown here is derived from an EMBL/GenBank/DDBJ whole genome shotgun (WGS) entry which is preliminary data.</text>
</comment>
<dbReference type="EMBL" id="BSOJ01000017">
    <property type="protein sequence ID" value="GLR26702.1"/>
    <property type="molecule type" value="Genomic_DNA"/>
</dbReference>
<sequence length="52" mass="5555">MTEGMDLGRLKILGDKPKIRSRGLSLCGKQICGAGHAQIDGGTENERHTFTG</sequence>
<dbReference type="Proteomes" id="UP001156664">
    <property type="component" value="Unassembled WGS sequence"/>
</dbReference>
<keyword evidence="2" id="KW-1185">Reference proteome</keyword>
<organism evidence="1 2">
    <name type="scientific">Limnobacter litoralis</name>
    <dbReference type="NCBI Taxonomy" id="481366"/>
    <lineage>
        <taxon>Bacteria</taxon>
        <taxon>Pseudomonadati</taxon>
        <taxon>Pseudomonadota</taxon>
        <taxon>Betaproteobacteria</taxon>
        <taxon>Burkholderiales</taxon>
        <taxon>Burkholderiaceae</taxon>
        <taxon>Limnobacter</taxon>
    </lineage>
</organism>
<gene>
    <name evidence="1" type="ORF">GCM10007875_17920</name>
</gene>
<name>A0ABQ5YW40_9BURK</name>
<accession>A0ABQ5YW40</accession>
<proteinExistence type="predicted"/>
<evidence type="ECO:0000313" key="2">
    <source>
        <dbReference type="Proteomes" id="UP001156664"/>
    </source>
</evidence>
<reference evidence="2" key="1">
    <citation type="journal article" date="2019" name="Int. J. Syst. Evol. Microbiol.">
        <title>The Global Catalogue of Microorganisms (GCM) 10K type strain sequencing project: providing services to taxonomists for standard genome sequencing and annotation.</title>
        <authorList>
            <consortium name="The Broad Institute Genomics Platform"/>
            <consortium name="The Broad Institute Genome Sequencing Center for Infectious Disease"/>
            <person name="Wu L."/>
            <person name="Ma J."/>
        </authorList>
    </citation>
    <scope>NUCLEOTIDE SEQUENCE [LARGE SCALE GENOMIC DNA]</scope>
    <source>
        <strain evidence="2">NBRC 105857</strain>
    </source>
</reference>
<protein>
    <submittedName>
        <fullName evidence="1">Uncharacterized protein</fullName>
    </submittedName>
</protein>
<evidence type="ECO:0000313" key="1">
    <source>
        <dbReference type="EMBL" id="GLR26702.1"/>
    </source>
</evidence>